<evidence type="ECO:0000256" key="9">
    <source>
        <dbReference type="ARBA" id="ARBA00022842"/>
    </source>
</evidence>
<feature type="binding site" evidence="11">
    <location>
        <position position="120"/>
    </location>
    <ligand>
        <name>ATP</name>
        <dbReference type="ChEBI" id="CHEBI:30616"/>
    </ligand>
</feature>
<evidence type="ECO:0000256" key="5">
    <source>
        <dbReference type="ARBA" id="ARBA00022723"/>
    </source>
</evidence>
<evidence type="ECO:0000256" key="1">
    <source>
        <dbReference type="ARBA" id="ARBA00001771"/>
    </source>
</evidence>
<organism evidence="12 13">
    <name type="scientific">Jeotgalibacillus soli</name>
    <dbReference type="NCBI Taxonomy" id="889306"/>
    <lineage>
        <taxon>Bacteria</taxon>
        <taxon>Bacillati</taxon>
        <taxon>Bacillota</taxon>
        <taxon>Bacilli</taxon>
        <taxon>Bacillales</taxon>
        <taxon>Caryophanaceae</taxon>
        <taxon>Jeotgalibacillus</taxon>
    </lineage>
</organism>
<evidence type="ECO:0000256" key="8">
    <source>
        <dbReference type="ARBA" id="ARBA00022840"/>
    </source>
</evidence>
<dbReference type="NCBIfam" id="NF006830">
    <property type="entry name" value="PRK09355.1"/>
    <property type="match status" value="1"/>
</dbReference>
<feature type="binding site" evidence="11">
    <location>
        <position position="165"/>
    </location>
    <ligand>
        <name>ATP</name>
        <dbReference type="ChEBI" id="CHEBI:30616"/>
    </ligand>
</feature>
<evidence type="ECO:0000256" key="4">
    <source>
        <dbReference type="ARBA" id="ARBA00022679"/>
    </source>
</evidence>
<protein>
    <recommendedName>
        <fullName evidence="11">Hydroxyethylthiazole kinase</fullName>
        <ecNumber evidence="11">2.7.1.50</ecNumber>
    </recommendedName>
    <alternativeName>
        <fullName evidence="11">4-methyl-5-beta-hydroxyethylthiazole kinase</fullName>
        <shortName evidence="11">TH kinase</shortName>
        <shortName evidence="11">Thz kinase</shortName>
    </alternativeName>
</protein>
<dbReference type="Proteomes" id="UP000031938">
    <property type="component" value="Unassembled WGS sequence"/>
</dbReference>
<dbReference type="GO" id="GO:0004417">
    <property type="term" value="F:hydroxyethylthiazole kinase activity"/>
    <property type="evidence" value="ECO:0007669"/>
    <property type="project" value="UniProtKB-UniRule"/>
</dbReference>
<dbReference type="Gene3D" id="3.40.1190.20">
    <property type="match status" value="1"/>
</dbReference>
<sequence length="270" mass="28510">MIEQLKGMLDQVREKQPLIMNITNQVVIQQTANGLLALGASPVMSSHPEDARELAQVAGGVLLNIGTLQEAQLETLLEAGKSANKAGIPVVLDPVGAGATSYRTNAVNKILSEVKISVLRGNGGEIAAVTNQHWGMKGVDSVGQGDVVQLAKNAAKQLDMIVVVTGEKDVISSPSRTLITENGTEMLTRITGAGCVLGSVITAFLAANRESDPIEVCTAAASFYSVAAEKAMERKPKGPGDFEFYFRDALYELSEAEWIKQGIVTEGGTV</sequence>
<feature type="binding site" evidence="11">
    <location>
        <position position="192"/>
    </location>
    <ligand>
        <name>substrate</name>
    </ligand>
</feature>
<name>A0A0C2VT26_9BACL</name>
<comment type="cofactor">
    <cofactor evidence="2 11">
        <name>Mg(2+)</name>
        <dbReference type="ChEBI" id="CHEBI:18420"/>
    </cofactor>
</comment>
<comment type="caution">
    <text evidence="12">The sequence shown here is derived from an EMBL/GenBank/DDBJ whole genome shotgun (WGS) entry which is preliminary data.</text>
</comment>
<dbReference type="NCBIfam" id="TIGR00694">
    <property type="entry name" value="thiM"/>
    <property type="match status" value="1"/>
</dbReference>
<dbReference type="PATRIC" id="fig|889306.3.peg.444"/>
<dbReference type="EC" id="2.7.1.50" evidence="11"/>
<evidence type="ECO:0000256" key="2">
    <source>
        <dbReference type="ARBA" id="ARBA00001946"/>
    </source>
</evidence>
<evidence type="ECO:0000256" key="10">
    <source>
        <dbReference type="ARBA" id="ARBA00022977"/>
    </source>
</evidence>
<feature type="binding site" evidence="11">
    <location>
        <position position="44"/>
    </location>
    <ligand>
        <name>substrate</name>
    </ligand>
</feature>
<evidence type="ECO:0000256" key="3">
    <source>
        <dbReference type="ARBA" id="ARBA00004868"/>
    </source>
</evidence>
<dbReference type="UniPathway" id="UPA00060">
    <property type="reaction ID" value="UER00139"/>
</dbReference>
<dbReference type="PRINTS" id="PR01099">
    <property type="entry name" value="HYETHTZKNASE"/>
</dbReference>
<accession>A0A0C2VT26</accession>
<keyword evidence="6 11" id="KW-0547">Nucleotide-binding</keyword>
<reference evidence="12 13" key="1">
    <citation type="submission" date="2015-01" db="EMBL/GenBank/DDBJ databases">
        <title>Genome sequencing of Jeotgalibacillus soli.</title>
        <authorList>
            <person name="Goh K.M."/>
            <person name="Chan K.-G."/>
            <person name="Yaakop A.S."/>
            <person name="Ee R."/>
            <person name="Gan H.M."/>
            <person name="Chan C.S."/>
        </authorList>
    </citation>
    <scope>NUCLEOTIDE SEQUENCE [LARGE SCALE GENOMIC DNA]</scope>
    <source>
        <strain evidence="12 13">P9</strain>
    </source>
</reference>
<dbReference type="AlphaFoldDB" id="A0A0C2VT26"/>
<dbReference type="GO" id="GO:0009228">
    <property type="term" value="P:thiamine biosynthetic process"/>
    <property type="evidence" value="ECO:0007669"/>
    <property type="project" value="UniProtKB-KW"/>
</dbReference>
<evidence type="ECO:0000313" key="13">
    <source>
        <dbReference type="Proteomes" id="UP000031938"/>
    </source>
</evidence>
<dbReference type="GO" id="GO:0009229">
    <property type="term" value="P:thiamine diphosphate biosynthetic process"/>
    <property type="evidence" value="ECO:0007669"/>
    <property type="project" value="UniProtKB-UniRule"/>
</dbReference>
<keyword evidence="13" id="KW-1185">Reference proteome</keyword>
<proteinExistence type="inferred from homology"/>
<evidence type="ECO:0000256" key="11">
    <source>
        <dbReference type="HAMAP-Rule" id="MF_00228"/>
    </source>
</evidence>
<dbReference type="GO" id="GO:0000287">
    <property type="term" value="F:magnesium ion binding"/>
    <property type="evidence" value="ECO:0007669"/>
    <property type="project" value="UniProtKB-UniRule"/>
</dbReference>
<dbReference type="Pfam" id="PF02110">
    <property type="entry name" value="HK"/>
    <property type="match status" value="1"/>
</dbReference>
<gene>
    <name evidence="11" type="primary">thiM</name>
    <name evidence="12" type="ORF">KP78_04420</name>
</gene>
<evidence type="ECO:0000256" key="7">
    <source>
        <dbReference type="ARBA" id="ARBA00022777"/>
    </source>
</evidence>
<keyword evidence="5 11" id="KW-0479">Metal-binding</keyword>
<dbReference type="RefSeq" id="WP_041085862.1">
    <property type="nucleotide sequence ID" value="NZ_JXRP01000006.1"/>
</dbReference>
<dbReference type="InterPro" id="IPR029056">
    <property type="entry name" value="Ribokinase-like"/>
</dbReference>
<dbReference type="GO" id="GO:0005524">
    <property type="term" value="F:ATP binding"/>
    <property type="evidence" value="ECO:0007669"/>
    <property type="project" value="UniProtKB-UniRule"/>
</dbReference>
<keyword evidence="7 11" id="KW-0418">Kinase</keyword>
<evidence type="ECO:0000256" key="6">
    <source>
        <dbReference type="ARBA" id="ARBA00022741"/>
    </source>
</evidence>
<comment type="catalytic activity">
    <reaction evidence="1 11">
        <text>5-(2-hydroxyethyl)-4-methylthiazole + ATP = 4-methyl-5-(2-phosphooxyethyl)-thiazole + ADP + H(+)</text>
        <dbReference type="Rhea" id="RHEA:24212"/>
        <dbReference type="ChEBI" id="CHEBI:15378"/>
        <dbReference type="ChEBI" id="CHEBI:17957"/>
        <dbReference type="ChEBI" id="CHEBI:30616"/>
        <dbReference type="ChEBI" id="CHEBI:58296"/>
        <dbReference type="ChEBI" id="CHEBI:456216"/>
        <dbReference type="EC" id="2.7.1.50"/>
    </reaction>
</comment>
<comment type="pathway">
    <text evidence="3 11">Cofactor biosynthesis; thiamine diphosphate biosynthesis; 4-methyl-5-(2-phosphoethyl)-thiazole from 5-(2-hydroxyethyl)-4-methylthiazole: step 1/1.</text>
</comment>
<dbReference type="PIRSF" id="PIRSF000513">
    <property type="entry name" value="Thz_kinase"/>
    <property type="match status" value="1"/>
</dbReference>
<dbReference type="InterPro" id="IPR000417">
    <property type="entry name" value="Hyethyz_kinase"/>
</dbReference>
<dbReference type="EMBL" id="JXRP01000006">
    <property type="protein sequence ID" value="KIL52072.1"/>
    <property type="molecule type" value="Genomic_DNA"/>
</dbReference>
<dbReference type="SUPFAM" id="SSF53613">
    <property type="entry name" value="Ribokinase-like"/>
    <property type="match status" value="1"/>
</dbReference>
<keyword evidence="9 11" id="KW-0460">Magnesium</keyword>
<keyword evidence="10 11" id="KW-0784">Thiamine biosynthesis</keyword>
<dbReference type="HAMAP" id="MF_00228">
    <property type="entry name" value="Thz_kinase"/>
    <property type="match status" value="1"/>
</dbReference>
<dbReference type="OrthoDB" id="9778146at2"/>
<keyword evidence="8 11" id="KW-0067">ATP-binding</keyword>
<keyword evidence="4 11" id="KW-0808">Transferase</keyword>
<comment type="function">
    <text evidence="11">Catalyzes the phosphorylation of the hydroxyl group of 4-methyl-5-beta-hydroxyethylthiazole (THZ).</text>
</comment>
<comment type="similarity">
    <text evidence="11">Belongs to the Thz kinase family.</text>
</comment>
<evidence type="ECO:0000313" key="12">
    <source>
        <dbReference type="EMBL" id="KIL52072.1"/>
    </source>
</evidence>
<dbReference type="CDD" id="cd01170">
    <property type="entry name" value="THZ_kinase"/>
    <property type="match status" value="1"/>
</dbReference>
<dbReference type="STRING" id="889306.KP78_04420"/>